<proteinExistence type="predicted"/>
<dbReference type="AlphaFoldDB" id="A0AAJ0GGQ9"/>
<reference evidence="1" key="1">
    <citation type="submission" date="2023-04" db="EMBL/GenBank/DDBJ databases">
        <title>Black Yeasts Isolated from many extreme environments.</title>
        <authorList>
            <person name="Coleine C."/>
            <person name="Stajich J.E."/>
            <person name="Selbmann L."/>
        </authorList>
    </citation>
    <scope>NUCLEOTIDE SEQUENCE</scope>
    <source>
        <strain evidence="1">CCFEE 5312</strain>
    </source>
</reference>
<protein>
    <recommendedName>
        <fullName evidence="3">F-box domain-containing protein</fullName>
    </recommendedName>
</protein>
<accession>A0AAJ0GGQ9</accession>
<organism evidence="1 2">
    <name type="scientific">Extremus antarcticus</name>
    <dbReference type="NCBI Taxonomy" id="702011"/>
    <lineage>
        <taxon>Eukaryota</taxon>
        <taxon>Fungi</taxon>
        <taxon>Dikarya</taxon>
        <taxon>Ascomycota</taxon>
        <taxon>Pezizomycotina</taxon>
        <taxon>Dothideomycetes</taxon>
        <taxon>Dothideomycetidae</taxon>
        <taxon>Mycosphaerellales</taxon>
        <taxon>Extremaceae</taxon>
        <taxon>Extremus</taxon>
    </lineage>
</organism>
<comment type="caution">
    <text evidence="1">The sequence shown here is derived from an EMBL/GenBank/DDBJ whole genome shotgun (WGS) entry which is preliminary data.</text>
</comment>
<evidence type="ECO:0008006" key="3">
    <source>
        <dbReference type="Google" id="ProtNLM"/>
    </source>
</evidence>
<gene>
    <name evidence="1" type="ORF">LTR09_002259</name>
</gene>
<keyword evidence="2" id="KW-1185">Reference proteome</keyword>
<name>A0AAJ0GGQ9_9PEZI</name>
<dbReference type="EMBL" id="JAWDJX010000004">
    <property type="protein sequence ID" value="KAK3057220.1"/>
    <property type="molecule type" value="Genomic_DNA"/>
</dbReference>
<evidence type="ECO:0000313" key="2">
    <source>
        <dbReference type="Proteomes" id="UP001271007"/>
    </source>
</evidence>
<evidence type="ECO:0000313" key="1">
    <source>
        <dbReference type="EMBL" id="KAK3057220.1"/>
    </source>
</evidence>
<dbReference type="Proteomes" id="UP001271007">
    <property type="component" value="Unassembled WGS sequence"/>
</dbReference>
<sequence>MSAQLGNLFKRLPEELLVLIIDELCPAEPFKETELPSRAYRKDKWTYDVKNLRLACREYAYLPRLLSHLFGTMKMAVTPEYVNFLDTTILSLINPYIRCIVFKTNHEYGYYPSDGQSTWVELFRRLPNVTAFCLGDYSDPQVMEEEISTITTSLEIAGTRITYLDITHETEYSLLWSYDRMNLSNLRILAFNPFEVNEEDGSSEWSGDMLTGLLRNARRVSRIWSSGRTISSLDRGPPLRHQLCNV</sequence>